<dbReference type="SUPFAM" id="SSF144091">
    <property type="entry name" value="Rhomboid-like"/>
    <property type="match status" value="1"/>
</dbReference>
<dbReference type="Gene3D" id="1.20.1540.10">
    <property type="entry name" value="Rhomboid-like"/>
    <property type="match status" value="1"/>
</dbReference>
<sequence length="339" mass="38257">MALLYVFSRIFLVFLCPLLSAKGKSMRNIPTITKNLLIINIAAFVATMLYGKDAYGEYLLNDTLGLHFFLAPDFHIYQLFTYMFMHGGFEHILFNMFALWMFGCVVENVWGPKKFLFYYISCGVGAGLFQELAQFVQFYVVAGSSIPGFSLSDIWAVAAANGASLNSWTTVGASGAIYAILLAFGMIFPEERIFIFPLPIPIKAKWFVMGYAAIELFSAIATTGDGVAHIAHLGGMVFGFFMIRYWNKQSLSGYGRSRGQDSFEKIKNIFAGRRRTGQQANGNDTSSFSSSRRSDWDYNARKQAEQEEVDRILDKIRKSGYDSLTKEEKQRLFDQSNRK</sequence>
<keyword evidence="3 6" id="KW-1133">Transmembrane helix</keyword>
<evidence type="ECO:0000256" key="6">
    <source>
        <dbReference type="SAM" id="Phobius"/>
    </source>
</evidence>
<feature type="transmembrane region" description="Helical" evidence="6">
    <location>
        <begin position="138"/>
        <end position="158"/>
    </location>
</feature>
<dbReference type="EMBL" id="UGTJ01000001">
    <property type="protein sequence ID" value="SUB80157.1"/>
    <property type="molecule type" value="Genomic_DNA"/>
</dbReference>
<proteinExistence type="predicted"/>
<evidence type="ECO:0000259" key="8">
    <source>
        <dbReference type="Pfam" id="PF20216"/>
    </source>
</evidence>
<keyword evidence="9" id="KW-0645">Protease</keyword>
<dbReference type="AlphaFoldDB" id="A0AAQ1ZJJ1"/>
<dbReference type="InterPro" id="IPR035952">
    <property type="entry name" value="Rhomboid-like_sf"/>
</dbReference>
<evidence type="ECO:0000256" key="2">
    <source>
        <dbReference type="ARBA" id="ARBA00022692"/>
    </source>
</evidence>
<keyword evidence="9" id="KW-0378">Hydrolase</keyword>
<dbReference type="GO" id="GO:0006508">
    <property type="term" value="P:proteolysis"/>
    <property type="evidence" value="ECO:0007669"/>
    <property type="project" value="UniProtKB-KW"/>
</dbReference>
<feature type="domain" description="DUF6576" evidence="8">
    <location>
        <begin position="296"/>
        <end position="336"/>
    </location>
</feature>
<gene>
    <name evidence="9" type="primary">aarA</name>
    <name evidence="9" type="ORF">NCTC13063_01439</name>
</gene>
<evidence type="ECO:0000256" key="5">
    <source>
        <dbReference type="SAM" id="MobiDB-lite"/>
    </source>
</evidence>
<organism evidence="9 10">
    <name type="scientific">Segatella buccae</name>
    <dbReference type="NCBI Taxonomy" id="28126"/>
    <lineage>
        <taxon>Bacteria</taxon>
        <taxon>Pseudomonadati</taxon>
        <taxon>Bacteroidota</taxon>
        <taxon>Bacteroidia</taxon>
        <taxon>Bacteroidales</taxon>
        <taxon>Prevotellaceae</taxon>
        <taxon>Segatella</taxon>
    </lineage>
</organism>
<evidence type="ECO:0000256" key="3">
    <source>
        <dbReference type="ARBA" id="ARBA00022989"/>
    </source>
</evidence>
<evidence type="ECO:0000313" key="10">
    <source>
        <dbReference type="Proteomes" id="UP000255283"/>
    </source>
</evidence>
<dbReference type="Pfam" id="PF01694">
    <property type="entry name" value="Rhomboid"/>
    <property type="match status" value="1"/>
</dbReference>
<keyword evidence="4 6" id="KW-0472">Membrane</keyword>
<dbReference type="PANTHER" id="PTHR43066:SF11">
    <property type="entry name" value="PEPTIDASE S54 RHOMBOID DOMAIN-CONTAINING PROTEIN"/>
    <property type="match status" value="1"/>
</dbReference>
<dbReference type="Proteomes" id="UP000255283">
    <property type="component" value="Unassembled WGS sequence"/>
</dbReference>
<evidence type="ECO:0000256" key="4">
    <source>
        <dbReference type="ARBA" id="ARBA00023136"/>
    </source>
</evidence>
<feature type="transmembrane region" description="Helical" evidence="6">
    <location>
        <begin position="227"/>
        <end position="246"/>
    </location>
</feature>
<reference evidence="9 10" key="1">
    <citation type="submission" date="2018-06" db="EMBL/GenBank/DDBJ databases">
        <authorList>
            <consortium name="Pathogen Informatics"/>
            <person name="Doyle S."/>
        </authorList>
    </citation>
    <scope>NUCLEOTIDE SEQUENCE [LARGE SCALE GENOMIC DNA]</scope>
    <source>
        <strain evidence="9 10">NCTC13063</strain>
    </source>
</reference>
<dbReference type="EC" id="3.4.21.105" evidence="9"/>
<evidence type="ECO:0000313" key="9">
    <source>
        <dbReference type="EMBL" id="SUB80157.1"/>
    </source>
</evidence>
<feature type="transmembrane region" description="Helical" evidence="6">
    <location>
        <begin position="6"/>
        <end position="23"/>
    </location>
</feature>
<protein>
    <submittedName>
        <fullName evidence="9">Rhomboid protease AarA</fullName>
        <ecNumber evidence="9">3.4.21.105</ecNumber>
    </submittedName>
</protein>
<evidence type="ECO:0000259" key="7">
    <source>
        <dbReference type="Pfam" id="PF01694"/>
    </source>
</evidence>
<dbReference type="PANTHER" id="PTHR43066">
    <property type="entry name" value="RHOMBOID-RELATED PROTEIN"/>
    <property type="match status" value="1"/>
</dbReference>
<accession>A0AAQ1ZJJ1</accession>
<comment type="caution">
    <text evidence="9">The sequence shown here is derived from an EMBL/GenBank/DDBJ whole genome shotgun (WGS) entry which is preliminary data.</text>
</comment>
<dbReference type="InterPro" id="IPR046483">
    <property type="entry name" value="DUF6576"/>
</dbReference>
<dbReference type="Pfam" id="PF20216">
    <property type="entry name" value="DUF6576"/>
    <property type="match status" value="1"/>
</dbReference>
<feature type="domain" description="Peptidase S54 rhomboid" evidence="7">
    <location>
        <begin position="75"/>
        <end position="243"/>
    </location>
</feature>
<name>A0AAQ1ZJJ1_9BACT</name>
<feature type="transmembrane region" description="Helical" evidence="6">
    <location>
        <begin position="116"/>
        <end position="133"/>
    </location>
</feature>
<dbReference type="InterPro" id="IPR022764">
    <property type="entry name" value="Peptidase_S54_rhomboid_dom"/>
</dbReference>
<comment type="subcellular location">
    <subcellularLocation>
        <location evidence="1">Membrane</location>
        <topology evidence="1">Multi-pass membrane protein</topology>
    </subcellularLocation>
</comment>
<dbReference type="GO" id="GO:0016020">
    <property type="term" value="C:membrane"/>
    <property type="evidence" value="ECO:0007669"/>
    <property type="project" value="UniProtKB-SubCell"/>
</dbReference>
<feature type="compositionally biased region" description="Basic and acidic residues" evidence="5">
    <location>
        <begin position="292"/>
        <end position="309"/>
    </location>
</feature>
<keyword evidence="2 6" id="KW-0812">Transmembrane</keyword>
<evidence type="ECO:0000256" key="1">
    <source>
        <dbReference type="ARBA" id="ARBA00004141"/>
    </source>
</evidence>
<feature type="region of interest" description="Disordered" evidence="5">
    <location>
        <begin position="274"/>
        <end position="309"/>
    </location>
</feature>
<feature type="transmembrane region" description="Helical" evidence="6">
    <location>
        <begin position="170"/>
        <end position="188"/>
    </location>
</feature>
<dbReference type="GO" id="GO:0004252">
    <property type="term" value="F:serine-type endopeptidase activity"/>
    <property type="evidence" value="ECO:0007669"/>
    <property type="project" value="InterPro"/>
</dbReference>
<feature type="transmembrane region" description="Helical" evidence="6">
    <location>
        <begin position="35"/>
        <end position="52"/>
    </location>
</feature>